<reference evidence="3" key="1">
    <citation type="submission" date="2023-08" db="EMBL/GenBank/DDBJ databases">
        <authorList>
            <person name="Chen Y."/>
            <person name="Shah S."/>
            <person name="Dougan E. K."/>
            <person name="Thang M."/>
            <person name="Chan C."/>
        </authorList>
    </citation>
    <scope>NUCLEOTIDE SEQUENCE</scope>
</reference>
<feature type="coiled-coil region" evidence="1">
    <location>
        <begin position="119"/>
        <end position="160"/>
    </location>
</feature>
<feature type="region of interest" description="Disordered" evidence="2">
    <location>
        <begin position="320"/>
        <end position="354"/>
    </location>
</feature>
<feature type="compositionally biased region" description="Basic and acidic residues" evidence="2">
    <location>
        <begin position="338"/>
        <end position="347"/>
    </location>
</feature>
<name>A0AA36I5B2_9DINO</name>
<keyword evidence="1" id="KW-0175">Coiled coil</keyword>
<proteinExistence type="predicted"/>
<evidence type="ECO:0000256" key="2">
    <source>
        <dbReference type="SAM" id="MobiDB-lite"/>
    </source>
</evidence>
<organism evidence="3 4">
    <name type="scientific">Effrenium voratum</name>
    <dbReference type="NCBI Taxonomy" id="2562239"/>
    <lineage>
        <taxon>Eukaryota</taxon>
        <taxon>Sar</taxon>
        <taxon>Alveolata</taxon>
        <taxon>Dinophyceae</taxon>
        <taxon>Suessiales</taxon>
        <taxon>Symbiodiniaceae</taxon>
        <taxon>Effrenium</taxon>
    </lineage>
</organism>
<accession>A0AA36I5B2</accession>
<gene>
    <name evidence="3" type="ORF">EVOR1521_LOCUS9033</name>
</gene>
<evidence type="ECO:0000313" key="4">
    <source>
        <dbReference type="Proteomes" id="UP001178507"/>
    </source>
</evidence>
<dbReference type="AlphaFoldDB" id="A0AA36I5B2"/>
<keyword evidence="4" id="KW-1185">Reference proteome</keyword>
<comment type="caution">
    <text evidence="3">The sequence shown here is derived from an EMBL/GenBank/DDBJ whole genome shotgun (WGS) entry which is preliminary data.</text>
</comment>
<protein>
    <submittedName>
        <fullName evidence="3">Uncharacterized protein</fullName>
    </submittedName>
</protein>
<feature type="region of interest" description="Disordered" evidence="2">
    <location>
        <begin position="408"/>
        <end position="434"/>
    </location>
</feature>
<dbReference type="EMBL" id="CAUJNA010000798">
    <property type="protein sequence ID" value="CAJ1381312.1"/>
    <property type="molecule type" value="Genomic_DNA"/>
</dbReference>
<evidence type="ECO:0000256" key="1">
    <source>
        <dbReference type="SAM" id="Coils"/>
    </source>
</evidence>
<evidence type="ECO:0000313" key="3">
    <source>
        <dbReference type="EMBL" id="CAJ1381312.1"/>
    </source>
</evidence>
<sequence>MDVEQQAFLHRGELSRLSAALQECAHGVEGGGDRLSALYKCIDEAAEIRRQVSAVKSSHKECTLPSMLKAHRQLHADLDFTQAEADALLVESRTLLEAQQQGLQLAAEDLQTREHAASRREADTQARQQELEVRSLQSRQQRLQSEVQANEELLVATEEQESVVKESLAASTSSCKELASKLEQLKDPFRSFGSLQELELEVKIAEESVTAEEAALEAMRYRCTSNSSARASAWARDLRSDEMRKAAQCLRRCQEEEASSVQHWQGKLRAAEKAASEAASRVKQRHAEALQSVHQEANQESLELRLALVNLRSELNNAEGAVRAQAPGGPPALQRGAAELRRRRQEELETSGQVQRLRREVEALEQTLASEAKAQDLPGKHLEQKSQAEIQCLAEEVRSFRVEATAGFSLPLPPSEFPTTHGAELGTIDGKKYS</sequence>
<dbReference type="Proteomes" id="UP001178507">
    <property type="component" value="Unassembled WGS sequence"/>
</dbReference>